<keyword evidence="2" id="KW-0472">Membrane</keyword>
<feature type="transmembrane region" description="Helical" evidence="2">
    <location>
        <begin position="12"/>
        <end position="36"/>
    </location>
</feature>
<dbReference type="Gene3D" id="2.60.120.10">
    <property type="entry name" value="Jelly Rolls"/>
    <property type="match status" value="1"/>
</dbReference>
<dbReference type="InterPro" id="IPR018490">
    <property type="entry name" value="cNMP-bd_dom_sf"/>
</dbReference>
<dbReference type="InterPro" id="IPR018488">
    <property type="entry name" value="cNMP-bd_CS"/>
</dbReference>
<feature type="region of interest" description="Disordered" evidence="1">
    <location>
        <begin position="355"/>
        <end position="394"/>
    </location>
</feature>
<feature type="domain" description="Cyclic nucleotide-binding" evidence="3">
    <location>
        <begin position="174"/>
        <end position="287"/>
    </location>
</feature>
<dbReference type="SMART" id="SM00100">
    <property type="entry name" value="cNMP"/>
    <property type="match status" value="1"/>
</dbReference>
<organism evidence="4 5">
    <name type="scientific">Tegillarca granosa</name>
    <name type="common">Malaysian cockle</name>
    <name type="synonym">Anadara granosa</name>
    <dbReference type="NCBI Taxonomy" id="220873"/>
    <lineage>
        <taxon>Eukaryota</taxon>
        <taxon>Metazoa</taxon>
        <taxon>Spiralia</taxon>
        <taxon>Lophotrochozoa</taxon>
        <taxon>Mollusca</taxon>
        <taxon>Bivalvia</taxon>
        <taxon>Autobranchia</taxon>
        <taxon>Pteriomorphia</taxon>
        <taxon>Arcoida</taxon>
        <taxon>Arcoidea</taxon>
        <taxon>Arcidae</taxon>
        <taxon>Tegillarca</taxon>
    </lineage>
</organism>
<evidence type="ECO:0000259" key="3">
    <source>
        <dbReference type="PROSITE" id="PS50042"/>
    </source>
</evidence>
<dbReference type="PROSITE" id="PS50042">
    <property type="entry name" value="CNMP_BINDING_3"/>
    <property type="match status" value="1"/>
</dbReference>
<keyword evidence="2" id="KW-0812">Transmembrane</keyword>
<reference evidence="4 5" key="1">
    <citation type="submission" date="2022-12" db="EMBL/GenBank/DDBJ databases">
        <title>Chromosome-level genome of Tegillarca granosa.</title>
        <authorList>
            <person name="Kim J."/>
        </authorList>
    </citation>
    <scope>NUCLEOTIDE SEQUENCE [LARGE SCALE GENOMIC DNA]</scope>
    <source>
        <strain evidence="4">Teg-2019</strain>
        <tissue evidence="4">Adductor muscle</tissue>
    </source>
</reference>
<evidence type="ECO:0000256" key="2">
    <source>
        <dbReference type="SAM" id="Phobius"/>
    </source>
</evidence>
<keyword evidence="2" id="KW-1133">Transmembrane helix</keyword>
<dbReference type="SUPFAM" id="SSF51206">
    <property type="entry name" value="cAMP-binding domain-like"/>
    <property type="match status" value="1"/>
</dbReference>
<accession>A0ABQ9DXC4</accession>
<dbReference type="PANTHER" id="PTHR23011:SF28">
    <property type="entry name" value="CYCLIC NUCLEOTIDE-BINDING DOMAIN CONTAINING PROTEIN"/>
    <property type="match status" value="1"/>
</dbReference>
<sequence length="557" mass="64393">MKKLWKNISKKNYLLFITPGLQLIKYSQINVMFFVFSFKPLHRFRKAVRMIQLLLRATLSSRPPQRNDVKFLSWTHYRDEIMSTKRSYEMVGLSFDPSTYRAKKEIFLSNEAKHILSLAPSDRTKDQLKIALLALNQTVEAFSEFPITMQKSLVRVGWYEQEKKKALTDYGVVVNESIFLFSFEDKRVIIRQGHMADNFYFILSGTAIVTKLETDLQSGEEVTRTVAVLKKGNSFGELALMHGARRSATVICKEEVELLAVGREDFVEVFMPVDSKQEPEHIRFLRSVDVFTNWPIEKLPYHDPKICCFTYFRRGLLLCKDSNSSEWLYIIKTGSCRVLKALYCTKPNIKGLKTKSSDKGSNIRLPPLNSSDSSSSSSPSSEMSLLHQSMEREENKRRQHGYTLGYLHNIMAKPPEEIALTLLEHRQTIDNVYKSKTVSRSYKAARKKREREEQALEAKKEKIPKGIEQVAFGMIDKTTSVILVSDGAECILINKKFFKQHLTDRAAKDIRRTYQPLPTEESLQQKLQDKTNWEAYKTMTVVKYISNKQAVYESLFN</sequence>
<dbReference type="CDD" id="cd00038">
    <property type="entry name" value="CAP_ED"/>
    <property type="match status" value="1"/>
</dbReference>
<dbReference type="Pfam" id="PF00027">
    <property type="entry name" value="cNMP_binding"/>
    <property type="match status" value="1"/>
</dbReference>
<dbReference type="PANTHER" id="PTHR23011">
    <property type="entry name" value="CYCLIC NUCLEOTIDE-BINDING DOMAIN CONTAINING PROTEIN"/>
    <property type="match status" value="1"/>
</dbReference>
<evidence type="ECO:0000256" key="1">
    <source>
        <dbReference type="SAM" id="MobiDB-lite"/>
    </source>
</evidence>
<protein>
    <recommendedName>
        <fullName evidence="3">Cyclic nucleotide-binding domain-containing protein</fullName>
    </recommendedName>
</protein>
<evidence type="ECO:0000313" key="5">
    <source>
        <dbReference type="Proteomes" id="UP001217089"/>
    </source>
</evidence>
<dbReference type="InterPro" id="IPR014710">
    <property type="entry name" value="RmlC-like_jellyroll"/>
</dbReference>
<gene>
    <name evidence="4" type="ORF">KUTeg_024245</name>
</gene>
<dbReference type="Proteomes" id="UP001217089">
    <property type="component" value="Unassembled WGS sequence"/>
</dbReference>
<dbReference type="PROSITE" id="PS00889">
    <property type="entry name" value="CNMP_BINDING_2"/>
    <property type="match status" value="1"/>
</dbReference>
<dbReference type="InterPro" id="IPR000595">
    <property type="entry name" value="cNMP-bd_dom"/>
</dbReference>
<dbReference type="EMBL" id="JARBDR010000923">
    <property type="protein sequence ID" value="KAJ8297714.1"/>
    <property type="molecule type" value="Genomic_DNA"/>
</dbReference>
<evidence type="ECO:0000313" key="4">
    <source>
        <dbReference type="EMBL" id="KAJ8297714.1"/>
    </source>
</evidence>
<name>A0ABQ9DXC4_TEGGR</name>
<comment type="caution">
    <text evidence="4">The sequence shown here is derived from an EMBL/GenBank/DDBJ whole genome shotgun (WGS) entry which is preliminary data.</text>
</comment>
<keyword evidence="5" id="KW-1185">Reference proteome</keyword>
<proteinExistence type="predicted"/>
<feature type="compositionally biased region" description="Low complexity" evidence="1">
    <location>
        <begin position="365"/>
        <end position="388"/>
    </location>
</feature>